<evidence type="ECO:0000256" key="1">
    <source>
        <dbReference type="SAM" id="MobiDB-lite"/>
    </source>
</evidence>
<gene>
    <name evidence="2" type="ORF">TSPGSL018_14432</name>
</gene>
<accession>A0A061R5X8</accession>
<sequence>MGNALCIRKAPGGGGRFGKDRTSSWHTNKDLGPVSKMGNASSCMMWDRTVSVSSQSTNVPPGGLRDMEAWDSELFSLKMYDYIAEERLDEAAHEYMRMTGKEFQDWFFDFMNEDERRAAVFANNRYIFDWSTERCLLRNQEYPTAPAEEVAANKDKLRQILEGRVKWPLPAQGVYQSEADNTLVTVVYCSLNPDELAPWKDYPENCRVAILLDGQLYKGFVSDFNRKIQIQGEDV</sequence>
<protein>
    <submittedName>
        <fullName evidence="2">Uncharacterized protein</fullName>
    </submittedName>
</protein>
<feature type="region of interest" description="Disordered" evidence="1">
    <location>
        <begin position="15"/>
        <end position="34"/>
    </location>
</feature>
<name>A0A061R5X8_9CHLO</name>
<feature type="compositionally biased region" description="Basic and acidic residues" evidence="1">
    <location>
        <begin position="17"/>
        <end position="29"/>
    </location>
</feature>
<dbReference type="EMBL" id="GBEZ01020558">
    <property type="protein sequence ID" value="JAC66124.1"/>
    <property type="molecule type" value="Transcribed_RNA"/>
</dbReference>
<proteinExistence type="predicted"/>
<organism evidence="2">
    <name type="scientific">Tetraselmis sp. GSL018</name>
    <dbReference type="NCBI Taxonomy" id="582737"/>
    <lineage>
        <taxon>Eukaryota</taxon>
        <taxon>Viridiplantae</taxon>
        <taxon>Chlorophyta</taxon>
        <taxon>core chlorophytes</taxon>
        <taxon>Chlorodendrophyceae</taxon>
        <taxon>Chlorodendrales</taxon>
        <taxon>Chlorodendraceae</taxon>
        <taxon>Tetraselmis</taxon>
    </lineage>
</organism>
<evidence type="ECO:0000313" key="2">
    <source>
        <dbReference type="EMBL" id="JAC66124.1"/>
    </source>
</evidence>
<reference evidence="2" key="1">
    <citation type="submission" date="2014-05" db="EMBL/GenBank/DDBJ databases">
        <title>The transcriptome of the halophilic microalga Tetraselmis sp. GSL018 isolated from the Great Salt Lake, Utah.</title>
        <authorList>
            <person name="Jinkerson R.E."/>
            <person name="D'Adamo S."/>
            <person name="Posewitz M.C."/>
        </authorList>
    </citation>
    <scope>NUCLEOTIDE SEQUENCE</scope>
    <source>
        <strain evidence="2">GSL018</strain>
    </source>
</reference>
<dbReference type="AlphaFoldDB" id="A0A061R5X8"/>